<keyword evidence="3" id="KW-0812">Transmembrane</keyword>
<name>A0A849AQ97_9MICO</name>
<reference evidence="6 7" key="1">
    <citation type="submission" date="2020-05" db="EMBL/GenBank/DDBJ databases">
        <title>MicrobeNet Type strains.</title>
        <authorList>
            <person name="Nicholson A.C."/>
        </authorList>
    </citation>
    <scope>NUCLEOTIDE SEQUENCE [LARGE SCALE GENOMIC DNA]</scope>
    <source>
        <strain evidence="6 7">CCUG 46604</strain>
    </source>
</reference>
<keyword evidence="5" id="KW-0472">Membrane</keyword>
<dbReference type="InterPro" id="IPR001123">
    <property type="entry name" value="LeuE-type"/>
</dbReference>
<sequence>MAVFIPAALAVAASPGADNLLAFRNGLRSGFNRAVLALAGRFTAFLPPSVDTSSNLAASGVQLAVLGLLYISCEAAMAPLWAGSGTLLAARGIKKRTLRRFDQASGGALAAFGGGVGVSDLARR</sequence>
<proteinExistence type="predicted"/>
<keyword evidence="4" id="KW-1133">Transmembrane helix</keyword>
<comment type="caution">
    <text evidence="6">The sequence shown here is derived from an EMBL/GenBank/DDBJ whole genome shotgun (WGS) entry which is preliminary data.</text>
</comment>
<evidence type="ECO:0000256" key="3">
    <source>
        <dbReference type="ARBA" id="ARBA00022692"/>
    </source>
</evidence>
<evidence type="ECO:0008006" key="8">
    <source>
        <dbReference type="Google" id="ProtNLM"/>
    </source>
</evidence>
<protein>
    <recommendedName>
        <fullName evidence="8">LysE family translocator</fullName>
    </recommendedName>
</protein>
<organism evidence="6 7">
    <name type="scientific">Brevibacterium luteolum</name>
    <dbReference type="NCBI Taxonomy" id="199591"/>
    <lineage>
        <taxon>Bacteria</taxon>
        <taxon>Bacillati</taxon>
        <taxon>Actinomycetota</taxon>
        <taxon>Actinomycetes</taxon>
        <taxon>Micrococcales</taxon>
        <taxon>Brevibacteriaceae</taxon>
        <taxon>Brevibacterium</taxon>
    </lineage>
</organism>
<evidence type="ECO:0000313" key="6">
    <source>
        <dbReference type="EMBL" id="NNG78979.1"/>
    </source>
</evidence>
<dbReference type="AlphaFoldDB" id="A0A849AQ97"/>
<dbReference type="PANTHER" id="PTHR30086:SF20">
    <property type="entry name" value="ARGININE EXPORTER PROTEIN ARGO-RELATED"/>
    <property type="match status" value="1"/>
</dbReference>
<accession>A0A849AQ97</accession>
<dbReference type="GO" id="GO:0005886">
    <property type="term" value="C:plasma membrane"/>
    <property type="evidence" value="ECO:0007669"/>
    <property type="project" value="UniProtKB-SubCell"/>
</dbReference>
<evidence type="ECO:0000256" key="1">
    <source>
        <dbReference type="ARBA" id="ARBA00004651"/>
    </source>
</evidence>
<evidence type="ECO:0000256" key="2">
    <source>
        <dbReference type="ARBA" id="ARBA00022475"/>
    </source>
</evidence>
<comment type="subcellular location">
    <subcellularLocation>
        <location evidence="1">Cell membrane</location>
        <topology evidence="1">Multi-pass membrane protein</topology>
    </subcellularLocation>
</comment>
<dbReference type="GO" id="GO:0015171">
    <property type="term" value="F:amino acid transmembrane transporter activity"/>
    <property type="evidence" value="ECO:0007669"/>
    <property type="project" value="TreeGrafter"/>
</dbReference>
<evidence type="ECO:0000256" key="4">
    <source>
        <dbReference type="ARBA" id="ARBA00022989"/>
    </source>
</evidence>
<dbReference type="Proteomes" id="UP000549517">
    <property type="component" value="Unassembled WGS sequence"/>
</dbReference>
<evidence type="ECO:0000313" key="7">
    <source>
        <dbReference type="Proteomes" id="UP000549517"/>
    </source>
</evidence>
<dbReference type="PANTHER" id="PTHR30086">
    <property type="entry name" value="ARGININE EXPORTER PROTEIN ARGO"/>
    <property type="match status" value="1"/>
</dbReference>
<evidence type="ECO:0000256" key="5">
    <source>
        <dbReference type="ARBA" id="ARBA00023136"/>
    </source>
</evidence>
<gene>
    <name evidence="6" type="ORF">HLA91_06260</name>
</gene>
<keyword evidence="2" id="KW-1003">Cell membrane</keyword>
<dbReference type="EMBL" id="JABEMC010000003">
    <property type="protein sequence ID" value="NNG78979.1"/>
    <property type="molecule type" value="Genomic_DNA"/>
</dbReference>